<feature type="compositionally biased region" description="Low complexity" evidence="1">
    <location>
        <begin position="212"/>
        <end position="221"/>
    </location>
</feature>
<organism evidence="2 3">
    <name type="scientific">Thalassiosira pseudonana</name>
    <name type="common">Marine diatom</name>
    <name type="synonym">Cyclotella nana</name>
    <dbReference type="NCBI Taxonomy" id="35128"/>
    <lineage>
        <taxon>Eukaryota</taxon>
        <taxon>Sar</taxon>
        <taxon>Stramenopiles</taxon>
        <taxon>Ochrophyta</taxon>
        <taxon>Bacillariophyta</taxon>
        <taxon>Coscinodiscophyceae</taxon>
        <taxon>Thalassiosirophycidae</taxon>
        <taxon>Thalassiosirales</taxon>
        <taxon>Thalassiosiraceae</taxon>
        <taxon>Thalassiosira</taxon>
    </lineage>
</organism>
<feature type="compositionally biased region" description="Low complexity" evidence="1">
    <location>
        <begin position="53"/>
        <end position="64"/>
    </location>
</feature>
<keyword evidence="3" id="KW-1185">Reference proteome</keyword>
<protein>
    <submittedName>
        <fullName evidence="2">Uncharacterized protein</fullName>
    </submittedName>
</protein>
<dbReference type="RefSeq" id="XP_002288137.1">
    <property type="nucleotide sequence ID" value="XM_002288101.1"/>
</dbReference>
<feature type="region of interest" description="Disordered" evidence="1">
    <location>
        <begin position="19"/>
        <end position="112"/>
    </location>
</feature>
<feature type="compositionally biased region" description="Low complexity" evidence="1">
    <location>
        <begin position="30"/>
        <end position="40"/>
    </location>
</feature>
<dbReference type="GeneID" id="7442430"/>
<dbReference type="HOGENOM" id="CLU_347016_0_0_1"/>
<feature type="compositionally biased region" description="Low complexity" evidence="1">
    <location>
        <begin position="772"/>
        <end position="784"/>
    </location>
</feature>
<feature type="compositionally biased region" description="Polar residues" evidence="1">
    <location>
        <begin position="676"/>
        <end position="685"/>
    </location>
</feature>
<feature type="region of interest" description="Disordered" evidence="1">
    <location>
        <begin position="194"/>
        <end position="269"/>
    </location>
</feature>
<feature type="compositionally biased region" description="Low complexity" evidence="1">
    <location>
        <begin position="718"/>
        <end position="737"/>
    </location>
</feature>
<evidence type="ECO:0000256" key="1">
    <source>
        <dbReference type="SAM" id="MobiDB-lite"/>
    </source>
</evidence>
<feature type="region of interest" description="Disordered" evidence="1">
    <location>
        <begin position="281"/>
        <end position="331"/>
    </location>
</feature>
<dbReference type="AlphaFoldDB" id="B8BWQ8"/>
<reference evidence="2 3" key="1">
    <citation type="journal article" date="2004" name="Science">
        <title>The genome of the diatom Thalassiosira pseudonana: ecology, evolution, and metabolism.</title>
        <authorList>
            <person name="Armbrust E.V."/>
            <person name="Berges J.A."/>
            <person name="Bowler C."/>
            <person name="Green B.R."/>
            <person name="Martinez D."/>
            <person name="Putnam N.H."/>
            <person name="Zhou S."/>
            <person name="Allen A.E."/>
            <person name="Apt K.E."/>
            <person name="Bechner M."/>
            <person name="Brzezinski M.A."/>
            <person name="Chaal B.K."/>
            <person name="Chiovitti A."/>
            <person name="Davis A.K."/>
            <person name="Demarest M.S."/>
            <person name="Detter J.C."/>
            <person name="Glavina T."/>
            <person name="Goodstein D."/>
            <person name="Hadi M.Z."/>
            <person name="Hellsten U."/>
            <person name="Hildebrand M."/>
            <person name="Jenkins B.D."/>
            <person name="Jurka J."/>
            <person name="Kapitonov V.V."/>
            <person name="Kroger N."/>
            <person name="Lau W.W."/>
            <person name="Lane T.W."/>
            <person name="Larimer F.W."/>
            <person name="Lippmeier J.C."/>
            <person name="Lucas S."/>
            <person name="Medina M."/>
            <person name="Montsant A."/>
            <person name="Obornik M."/>
            <person name="Parker M.S."/>
            <person name="Palenik B."/>
            <person name="Pazour G.J."/>
            <person name="Richardson P.M."/>
            <person name="Rynearson T.A."/>
            <person name="Saito M.A."/>
            <person name="Schwartz D.C."/>
            <person name="Thamatrakoln K."/>
            <person name="Valentin K."/>
            <person name="Vardi A."/>
            <person name="Wilkerson F.P."/>
            <person name="Rokhsar D.S."/>
        </authorList>
    </citation>
    <scope>NUCLEOTIDE SEQUENCE [LARGE SCALE GENOMIC DNA]</scope>
    <source>
        <strain evidence="2 3">CCMP1335</strain>
    </source>
</reference>
<name>B8BWQ8_THAPS</name>
<dbReference type="EMBL" id="CM000640">
    <property type="protein sequence ID" value="EED93573.1"/>
    <property type="molecule type" value="Genomic_DNA"/>
</dbReference>
<feature type="compositionally biased region" description="Low complexity" evidence="1">
    <location>
        <begin position="74"/>
        <end position="112"/>
    </location>
</feature>
<feature type="compositionally biased region" description="Low complexity" evidence="1">
    <location>
        <begin position="744"/>
        <end position="765"/>
    </location>
</feature>
<feature type="region of interest" description="Disordered" evidence="1">
    <location>
        <begin position="406"/>
        <end position="527"/>
    </location>
</feature>
<proteinExistence type="predicted"/>
<evidence type="ECO:0000313" key="3">
    <source>
        <dbReference type="Proteomes" id="UP000001449"/>
    </source>
</evidence>
<dbReference type="eggNOG" id="ENOG502QYB9">
    <property type="taxonomic scope" value="Eukaryota"/>
</dbReference>
<dbReference type="PaxDb" id="35128-Thaps21583"/>
<dbReference type="Proteomes" id="UP000001449">
    <property type="component" value="Chromosome 3"/>
</dbReference>
<feature type="compositionally biased region" description="Polar residues" evidence="1">
    <location>
        <begin position="797"/>
        <end position="806"/>
    </location>
</feature>
<accession>B8BWQ8</accession>
<feature type="region of interest" description="Disordered" evidence="1">
    <location>
        <begin position="562"/>
        <end position="626"/>
    </location>
</feature>
<feature type="compositionally biased region" description="Low complexity" evidence="1">
    <location>
        <begin position="409"/>
        <end position="438"/>
    </location>
</feature>
<evidence type="ECO:0000313" key="2">
    <source>
        <dbReference type="EMBL" id="EED93573.1"/>
    </source>
</evidence>
<reference evidence="2 3" key="2">
    <citation type="journal article" date="2008" name="Nature">
        <title>The Phaeodactylum genome reveals the evolutionary history of diatom genomes.</title>
        <authorList>
            <person name="Bowler C."/>
            <person name="Allen A.E."/>
            <person name="Badger J.H."/>
            <person name="Grimwood J."/>
            <person name="Jabbari K."/>
            <person name="Kuo A."/>
            <person name="Maheswari U."/>
            <person name="Martens C."/>
            <person name="Maumus F."/>
            <person name="Otillar R.P."/>
            <person name="Rayko E."/>
            <person name="Salamov A."/>
            <person name="Vandepoele K."/>
            <person name="Beszteri B."/>
            <person name="Gruber A."/>
            <person name="Heijde M."/>
            <person name="Katinka M."/>
            <person name="Mock T."/>
            <person name="Valentin K."/>
            <person name="Verret F."/>
            <person name="Berges J.A."/>
            <person name="Brownlee C."/>
            <person name="Cadoret J.P."/>
            <person name="Chiovitti A."/>
            <person name="Choi C.J."/>
            <person name="Coesel S."/>
            <person name="De Martino A."/>
            <person name="Detter J.C."/>
            <person name="Durkin C."/>
            <person name="Falciatore A."/>
            <person name="Fournet J."/>
            <person name="Haruta M."/>
            <person name="Huysman M.J."/>
            <person name="Jenkins B.D."/>
            <person name="Jiroutova K."/>
            <person name="Jorgensen R.E."/>
            <person name="Joubert Y."/>
            <person name="Kaplan A."/>
            <person name="Kroger N."/>
            <person name="Kroth P.G."/>
            <person name="La Roche J."/>
            <person name="Lindquist E."/>
            <person name="Lommer M."/>
            <person name="Martin-Jezequel V."/>
            <person name="Lopez P.J."/>
            <person name="Lucas S."/>
            <person name="Mangogna M."/>
            <person name="McGinnis K."/>
            <person name="Medlin L.K."/>
            <person name="Montsant A."/>
            <person name="Oudot-Le Secq M.P."/>
            <person name="Napoli C."/>
            <person name="Obornik M."/>
            <person name="Parker M.S."/>
            <person name="Petit J.L."/>
            <person name="Porcel B.M."/>
            <person name="Poulsen N."/>
            <person name="Robison M."/>
            <person name="Rychlewski L."/>
            <person name="Rynearson T.A."/>
            <person name="Schmutz J."/>
            <person name="Shapiro H."/>
            <person name="Siaut M."/>
            <person name="Stanley M."/>
            <person name="Sussman M.R."/>
            <person name="Taylor A.R."/>
            <person name="Vardi A."/>
            <person name="von Dassow P."/>
            <person name="Vyverman W."/>
            <person name="Willis A."/>
            <person name="Wyrwicz L.S."/>
            <person name="Rokhsar D.S."/>
            <person name="Weissenbach J."/>
            <person name="Armbrust E.V."/>
            <person name="Green B.R."/>
            <person name="Van de Peer Y."/>
            <person name="Grigoriev I.V."/>
        </authorList>
    </citation>
    <scope>NUCLEOTIDE SEQUENCE [LARGE SCALE GENOMIC DNA]</scope>
    <source>
        <strain evidence="2 3">CCMP1335</strain>
    </source>
</reference>
<feature type="region of interest" description="Disordered" evidence="1">
    <location>
        <begin position="662"/>
        <end position="687"/>
    </location>
</feature>
<feature type="compositionally biased region" description="Polar residues" evidence="1">
    <location>
        <begin position="499"/>
        <end position="517"/>
    </location>
</feature>
<feature type="region of interest" description="Disordered" evidence="1">
    <location>
        <begin position="709"/>
        <end position="814"/>
    </location>
</feature>
<feature type="compositionally biased region" description="Polar residues" evidence="1">
    <location>
        <begin position="609"/>
        <end position="619"/>
    </location>
</feature>
<feature type="compositionally biased region" description="Basic residues" evidence="1">
    <location>
        <begin position="785"/>
        <end position="795"/>
    </location>
</feature>
<dbReference type="OMA" id="LTHEMAN"/>
<feature type="compositionally biased region" description="Gly residues" evidence="1">
    <location>
        <begin position="569"/>
        <end position="581"/>
    </location>
</feature>
<gene>
    <name evidence="2" type="ORF">THAPSDRAFT_21583</name>
</gene>
<dbReference type="KEGG" id="tps:THAPSDRAFT_21583"/>
<dbReference type="InParanoid" id="B8BWQ8"/>
<sequence>MTASSELAALFEARRQKELAADGHVDAPANGTSNSSNSTGEVKKPPPASPGRSLTSPSPFRTSPPSTPNAAVASSLHNNSINSSSSSQHGASTTTSKQQQATPPTRSATPTRSLELTAKMEAANLEAGIPTPSFLAEMRKNLKPRNAAANTKITTGLTDVAVKSSKVTDGNMVGGTIGGNAVVVRENSGGAVSNYNSNTIDAPLDEQKSNHVVHSTTSSSSAGGGGGHVRTNNDLSARRSRLVAGKGNSATGDASSSHHHHQSGNGGSNRRERILAKVLANGNSNNHNLQSIQSSTSHNIGSSKQQRPVSNNKQPQQQHSASSIDTETSSQLSFDANKIHVTSPRGDEVEMLFADDDFMEMVTEQQQQQQQRLARNESIDSIFNELNQETNPNTISNSSAATIPIKNTQQQQQQQQHHDSSSNASVATANNNNAEPNASLVNTTPVKSLSQQQRLHMASTPKIRGNCQYRRDNFDGQQQQKKNFGDGGQQQQGEDGSISFEQPPQLNYQSSPRQQKYQMHPDDEKSHNIHNAYSLNERAPSSLSAISGISIPSCFPQDSTFGHVQQPMLGGGGFGGGGGGTSIKETTSFGNSSATSGLGGGGLNTSSATPRGSGNNNAAGSAFSPAMHSENRRLREQLIAMQKKLEEKDGIISQLMKRIGDLESSGGSHSVPATPRSASGINTSYAMEPDSHALNSLWDRSRPASEMMYSQFPQRTPSADTESAMSSSSPHHGSTIHNPVAKQSPNTTATASTASVTTTNSSKSSRYQRLVKSASTSAASSSMSMKKKRSPRRRANQGPTSPNSSAGDDRKFQC</sequence>
<feature type="compositionally biased region" description="Polar residues" evidence="1">
    <location>
        <begin position="439"/>
        <end position="454"/>
    </location>
</feature>